<accession>A0A1V8SB26</accession>
<dbReference type="AlphaFoldDB" id="A0A1V8SB26"/>
<dbReference type="Proteomes" id="UP000192596">
    <property type="component" value="Unassembled WGS sequence"/>
</dbReference>
<comment type="caution">
    <text evidence="2">The sequence shown here is derived from an EMBL/GenBank/DDBJ whole genome shotgun (WGS) entry which is preliminary data.</text>
</comment>
<gene>
    <name evidence="2" type="ORF">B0A48_17650</name>
</gene>
<evidence type="ECO:0000313" key="2">
    <source>
        <dbReference type="EMBL" id="OQN96398.1"/>
    </source>
</evidence>
<organism evidence="2 3">
    <name type="scientific">Cryoendolithus antarcticus</name>
    <dbReference type="NCBI Taxonomy" id="1507870"/>
    <lineage>
        <taxon>Eukaryota</taxon>
        <taxon>Fungi</taxon>
        <taxon>Dikarya</taxon>
        <taxon>Ascomycota</taxon>
        <taxon>Pezizomycotina</taxon>
        <taxon>Dothideomycetes</taxon>
        <taxon>Dothideomycetidae</taxon>
        <taxon>Cladosporiales</taxon>
        <taxon>Cladosporiaceae</taxon>
        <taxon>Cryoendolithus</taxon>
    </lineage>
</organism>
<name>A0A1V8SB26_9PEZI</name>
<feature type="region of interest" description="Disordered" evidence="1">
    <location>
        <begin position="1"/>
        <end position="35"/>
    </location>
</feature>
<sequence>MATDTIATGTIATESMATNIATPHTTPPATATPNPEANLGALPQEIKERIFDQLMLDPGFAPSRKLYACAVDSSTRLRPLASWANFARVKRKFHASADRWLQDTHELVLVKIRWRKLVEYLDDCRTKDTEFISSTKQALAFERRGMAATTVEITGPVDSHAPLVAFVSEPKSLDKFYAIVPPVTGQIVNARHVYSSATP</sequence>
<reference evidence="3" key="1">
    <citation type="submission" date="2017-03" db="EMBL/GenBank/DDBJ databases">
        <title>Genomes of endolithic fungi from Antarctica.</title>
        <authorList>
            <person name="Coleine C."/>
            <person name="Masonjones S."/>
            <person name="Stajich J.E."/>
        </authorList>
    </citation>
    <scope>NUCLEOTIDE SEQUENCE [LARGE SCALE GENOMIC DNA]</scope>
    <source>
        <strain evidence="3">CCFEE 5527</strain>
    </source>
</reference>
<evidence type="ECO:0000313" key="3">
    <source>
        <dbReference type="Proteomes" id="UP000192596"/>
    </source>
</evidence>
<dbReference type="InParanoid" id="A0A1V8SB26"/>
<evidence type="ECO:0000256" key="1">
    <source>
        <dbReference type="SAM" id="MobiDB-lite"/>
    </source>
</evidence>
<keyword evidence="3" id="KW-1185">Reference proteome</keyword>
<dbReference type="EMBL" id="NAJO01000067">
    <property type="protein sequence ID" value="OQN96398.1"/>
    <property type="molecule type" value="Genomic_DNA"/>
</dbReference>
<proteinExistence type="predicted"/>
<protein>
    <submittedName>
        <fullName evidence="2">Uncharacterized protein</fullName>
    </submittedName>
</protein>